<protein>
    <submittedName>
        <fullName evidence="1">Uncharacterized protein</fullName>
    </submittedName>
</protein>
<sequence>LPSGCKTGPFNLNSDLANLGARYEFCSKSQKYTHINIVNCISLFCLLFFCGTGV</sequence>
<proteinExistence type="predicted"/>
<dbReference type="AlphaFoldDB" id="A0A8C0XTE1"/>
<dbReference type="Ensembl" id="ENSCCNT00000035802.1">
    <property type="protein sequence ID" value="ENSCCNP00000028337.1"/>
    <property type="gene ID" value="ENSCCNG00000027306.1"/>
</dbReference>
<name>A0A8C0XTE1_CASCN</name>
<evidence type="ECO:0000313" key="1">
    <source>
        <dbReference type="Ensembl" id="ENSCCNP00000028337.1"/>
    </source>
</evidence>
<reference evidence="1" key="1">
    <citation type="submission" date="2023-09" db="UniProtKB">
        <authorList>
            <consortium name="Ensembl"/>
        </authorList>
    </citation>
    <scope>IDENTIFICATION</scope>
</reference>
<accession>A0A8C0XTE1</accession>
<organism evidence="1">
    <name type="scientific">Castor canadensis</name>
    <name type="common">American beaver</name>
    <dbReference type="NCBI Taxonomy" id="51338"/>
    <lineage>
        <taxon>Eukaryota</taxon>
        <taxon>Metazoa</taxon>
        <taxon>Chordata</taxon>
        <taxon>Craniata</taxon>
        <taxon>Vertebrata</taxon>
        <taxon>Euteleostomi</taxon>
        <taxon>Mammalia</taxon>
        <taxon>Eutheria</taxon>
        <taxon>Euarchontoglires</taxon>
        <taxon>Glires</taxon>
        <taxon>Rodentia</taxon>
        <taxon>Castorimorpha</taxon>
        <taxon>Castoridae</taxon>
        <taxon>Castor</taxon>
    </lineage>
</organism>